<feature type="compositionally biased region" description="Acidic residues" evidence="3">
    <location>
        <begin position="155"/>
        <end position="172"/>
    </location>
</feature>
<dbReference type="PANTHER" id="PTHR43158">
    <property type="entry name" value="SKFA PEPTIDE EXPORT ATP-BINDING PROTEIN SKFE"/>
    <property type="match status" value="1"/>
</dbReference>
<organism evidence="5 6">
    <name type="scientific">Durusdinium trenchii</name>
    <dbReference type="NCBI Taxonomy" id="1381693"/>
    <lineage>
        <taxon>Eukaryota</taxon>
        <taxon>Sar</taxon>
        <taxon>Alveolata</taxon>
        <taxon>Dinophyceae</taxon>
        <taxon>Suessiales</taxon>
        <taxon>Symbiodiniaceae</taxon>
        <taxon>Durusdinium</taxon>
    </lineage>
</organism>
<keyword evidence="2" id="KW-0067">ATP-binding</keyword>
<sequence>MVLSPVDQLSDADESQKGQAGATGSSKAKAKPPAKPTGPKPFKRPAASVEPPKTEAPEETTPRKSALRLPVLKRPSSASTGGNDEPLLKKPAALGISKYRYKNGVWGFKVGGKQEKALSDEMLRVAKLNVKKDEPKCEAEIQETEDLEFGALQEGGEEEECEQDEEEAEGELDNGHLSLTHPVKFEAFLDEDFIAHQRFVSFPTGSLFSASHGPLLRRDGGEEPRNTRKATKTTGCFIRPSSLRRFPSDYERVRVRGGAAVRARTLSGRRFGFQAKHAASKLGSESFQILELRPLWEVPLGALSDGQRQRVELQRRLGAVETETVVLLDEITAELDMLVRQDLLDWLVEANCTVLNVTHVFEACEGWATHLLYLQGAASHLEPLEPAATAGPWPSLFARAVERLGQDAPTPMARAALPRAVGTTAGVDIEDLRFDYGRGTVLSVEKLSLPVGCRCLLVGLNGGGKSTLLNVMAGRRMAKAQKLQVLGGHPFEERWLDREISILSSEWKRQVGQMRGQLTFKELADATLQDLQSQGFEPTSLAQRMLRLVQIFSVEPTKPLGLLSDGQLRRVQLAVKLVKPARLLLMDEVTADLDVLAREALLRFLREESEDGCSVVYCTHIMDGLAGWATHFLHLGGASGASVEPAAEVEASGASLSGAVLARLRAERERRRAEPPERAAGRPERVAHAADFGDALPLGWHRRHAEGAYGNYAWNVEAKPQEEWSFQSVAPEPSNERPAAPLPDAAPAPAAPAAAGLGYSAAPVADSAPWGGSRMNQMSAEELVRLGIIPPEK</sequence>
<feature type="compositionally biased region" description="Basic and acidic residues" evidence="3">
    <location>
        <begin position="52"/>
        <end position="62"/>
    </location>
</feature>
<dbReference type="PANTHER" id="PTHR43158:SF2">
    <property type="entry name" value="SKFA PEPTIDE EXPORT ATP-BINDING PROTEIN SKFE"/>
    <property type="match status" value="1"/>
</dbReference>
<dbReference type="EMBL" id="CAXAMN010010846">
    <property type="protein sequence ID" value="CAK9032891.1"/>
    <property type="molecule type" value="Genomic_DNA"/>
</dbReference>
<accession>A0ABP0L163</accession>
<evidence type="ECO:0000256" key="3">
    <source>
        <dbReference type="SAM" id="MobiDB-lite"/>
    </source>
</evidence>
<protein>
    <recommendedName>
        <fullName evidence="4">ABC transporter domain-containing protein</fullName>
    </recommendedName>
</protein>
<feature type="region of interest" description="Disordered" evidence="3">
    <location>
        <begin position="1"/>
        <end position="89"/>
    </location>
</feature>
<gene>
    <name evidence="5" type="ORF">CCMP2556_LOCUS18844</name>
</gene>
<proteinExistence type="predicted"/>
<keyword evidence="1" id="KW-0547">Nucleotide-binding</keyword>
<evidence type="ECO:0000313" key="5">
    <source>
        <dbReference type="EMBL" id="CAK9032891.1"/>
    </source>
</evidence>
<dbReference type="Pfam" id="PF00005">
    <property type="entry name" value="ABC_tran"/>
    <property type="match status" value="1"/>
</dbReference>
<feature type="region of interest" description="Disordered" evidence="3">
    <location>
        <begin position="137"/>
        <end position="174"/>
    </location>
</feature>
<dbReference type="InterPro" id="IPR027417">
    <property type="entry name" value="P-loop_NTPase"/>
</dbReference>
<comment type="caution">
    <text evidence="5">The sequence shown here is derived from an EMBL/GenBank/DDBJ whole genome shotgun (WGS) entry which is preliminary data.</text>
</comment>
<keyword evidence="6" id="KW-1185">Reference proteome</keyword>
<dbReference type="PROSITE" id="PS50893">
    <property type="entry name" value="ABC_TRANSPORTER_2"/>
    <property type="match status" value="1"/>
</dbReference>
<name>A0ABP0L163_9DINO</name>
<evidence type="ECO:0000256" key="1">
    <source>
        <dbReference type="ARBA" id="ARBA00022741"/>
    </source>
</evidence>
<dbReference type="InterPro" id="IPR003439">
    <property type="entry name" value="ABC_transporter-like_ATP-bd"/>
</dbReference>
<evidence type="ECO:0000256" key="2">
    <source>
        <dbReference type="ARBA" id="ARBA00022840"/>
    </source>
</evidence>
<dbReference type="Gene3D" id="3.40.50.300">
    <property type="entry name" value="P-loop containing nucleotide triphosphate hydrolases"/>
    <property type="match status" value="2"/>
</dbReference>
<feature type="region of interest" description="Disordered" evidence="3">
    <location>
        <begin position="667"/>
        <end position="686"/>
    </location>
</feature>
<feature type="region of interest" description="Disordered" evidence="3">
    <location>
        <begin position="724"/>
        <end position="752"/>
    </location>
</feature>
<dbReference type="CDD" id="cd00267">
    <property type="entry name" value="ABC_ATPase"/>
    <property type="match status" value="2"/>
</dbReference>
<feature type="domain" description="ABC transporter" evidence="4">
    <location>
        <begin position="427"/>
        <end position="662"/>
    </location>
</feature>
<reference evidence="5 6" key="1">
    <citation type="submission" date="2024-02" db="EMBL/GenBank/DDBJ databases">
        <authorList>
            <person name="Chen Y."/>
            <person name="Shah S."/>
            <person name="Dougan E. K."/>
            <person name="Thang M."/>
            <person name="Chan C."/>
        </authorList>
    </citation>
    <scope>NUCLEOTIDE SEQUENCE [LARGE SCALE GENOMIC DNA]</scope>
</reference>
<dbReference type="Proteomes" id="UP001642484">
    <property type="component" value="Unassembled WGS sequence"/>
</dbReference>
<evidence type="ECO:0000259" key="4">
    <source>
        <dbReference type="PROSITE" id="PS50893"/>
    </source>
</evidence>
<dbReference type="SUPFAM" id="SSF52540">
    <property type="entry name" value="P-loop containing nucleoside triphosphate hydrolases"/>
    <property type="match status" value="2"/>
</dbReference>
<feature type="compositionally biased region" description="Pro residues" evidence="3">
    <location>
        <begin position="740"/>
        <end position="750"/>
    </location>
</feature>
<evidence type="ECO:0000313" key="6">
    <source>
        <dbReference type="Proteomes" id="UP001642484"/>
    </source>
</evidence>